<feature type="transmembrane region" description="Helical" evidence="6">
    <location>
        <begin position="260"/>
        <end position="276"/>
    </location>
</feature>
<feature type="transmembrane region" description="Helical" evidence="6">
    <location>
        <begin position="170"/>
        <end position="192"/>
    </location>
</feature>
<protein>
    <recommendedName>
        <fullName evidence="7">EamA domain-containing protein</fullName>
    </recommendedName>
</protein>
<name>Q1N285_9GAMM</name>
<comment type="subcellular location">
    <subcellularLocation>
        <location evidence="1">Cell membrane</location>
        <topology evidence="1">Multi-pass membrane protein</topology>
    </subcellularLocation>
</comment>
<dbReference type="AlphaFoldDB" id="Q1N285"/>
<evidence type="ECO:0000256" key="6">
    <source>
        <dbReference type="SAM" id="Phobius"/>
    </source>
</evidence>
<dbReference type="HOGENOM" id="CLU_033863_4_1_6"/>
<keyword evidence="5 6" id="KW-0472">Membrane</keyword>
<dbReference type="Pfam" id="PF00892">
    <property type="entry name" value="EamA"/>
    <property type="match status" value="2"/>
</dbReference>
<dbReference type="Gene3D" id="1.10.3730.20">
    <property type="match status" value="2"/>
</dbReference>
<feature type="transmembrane region" description="Helical" evidence="6">
    <location>
        <begin position="143"/>
        <end position="163"/>
    </location>
</feature>
<feature type="domain" description="EamA" evidence="7">
    <location>
        <begin position="2"/>
        <end position="130"/>
    </location>
</feature>
<feature type="domain" description="EamA" evidence="7">
    <location>
        <begin position="144"/>
        <end position="276"/>
    </location>
</feature>
<dbReference type="InterPro" id="IPR050638">
    <property type="entry name" value="AA-Vitamin_Transporters"/>
</dbReference>
<organism evidence="8 9">
    <name type="scientific">Bermanella marisrubri</name>
    <dbReference type="NCBI Taxonomy" id="207949"/>
    <lineage>
        <taxon>Bacteria</taxon>
        <taxon>Pseudomonadati</taxon>
        <taxon>Pseudomonadota</taxon>
        <taxon>Gammaproteobacteria</taxon>
        <taxon>Oceanospirillales</taxon>
        <taxon>Oceanospirillaceae</taxon>
        <taxon>Bermanella</taxon>
    </lineage>
</organism>
<evidence type="ECO:0000256" key="1">
    <source>
        <dbReference type="ARBA" id="ARBA00004651"/>
    </source>
</evidence>
<dbReference type="InterPro" id="IPR037185">
    <property type="entry name" value="EmrE-like"/>
</dbReference>
<feature type="transmembrane region" description="Helical" evidence="6">
    <location>
        <begin position="115"/>
        <end position="131"/>
    </location>
</feature>
<reference evidence="8 9" key="1">
    <citation type="submission" date="2006-03" db="EMBL/GenBank/DDBJ databases">
        <authorList>
            <person name="Pinhassi J."/>
            <person name="Pedros-Alio C."/>
            <person name="Ferriera S."/>
            <person name="Johnson J."/>
            <person name="Kravitz S."/>
            <person name="Halpern A."/>
            <person name="Remington K."/>
            <person name="Beeson K."/>
            <person name="Tran B."/>
            <person name="Rogers Y.-H."/>
            <person name="Friedman R."/>
            <person name="Venter J.C."/>
        </authorList>
    </citation>
    <scope>NUCLEOTIDE SEQUENCE [LARGE SCALE GENOMIC DNA]</scope>
    <source>
        <strain evidence="8 9">RED65</strain>
    </source>
</reference>
<proteinExistence type="predicted"/>
<feature type="transmembrane region" description="Helical" evidence="6">
    <location>
        <begin position="25"/>
        <end position="46"/>
    </location>
</feature>
<gene>
    <name evidence="8" type="ORF">RED65_15608</name>
</gene>
<feature type="transmembrane region" description="Helical" evidence="6">
    <location>
        <begin position="87"/>
        <end position="108"/>
    </location>
</feature>
<dbReference type="SUPFAM" id="SSF103481">
    <property type="entry name" value="Multidrug resistance efflux transporter EmrE"/>
    <property type="match status" value="2"/>
</dbReference>
<keyword evidence="3 6" id="KW-0812">Transmembrane</keyword>
<evidence type="ECO:0000313" key="9">
    <source>
        <dbReference type="Proteomes" id="UP000004263"/>
    </source>
</evidence>
<keyword evidence="9" id="KW-1185">Reference proteome</keyword>
<dbReference type="PANTHER" id="PTHR32322">
    <property type="entry name" value="INNER MEMBRANE TRANSPORTER"/>
    <property type="match status" value="1"/>
</dbReference>
<evidence type="ECO:0000256" key="5">
    <source>
        <dbReference type="ARBA" id="ARBA00023136"/>
    </source>
</evidence>
<feature type="transmembrane region" description="Helical" evidence="6">
    <location>
        <begin position="204"/>
        <end position="223"/>
    </location>
</feature>
<dbReference type="PANTHER" id="PTHR32322:SF18">
    <property type="entry name" value="S-ADENOSYLMETHIONINE_S-ADENOSYLHOMOCYSTEINE TRANSPORTER"/>
    <property type="match status" value="1"/>
</dbReference>
<comment type="caution">
    <text evidence="8">The sequence shown here is derived from an EMBL/GenBank/DDBJ whole genome shotgun (WGS) entry which is preliminary data.</text>
</comment>
<keyword evidence="4 6" id="KW-1133">Transmembrane helix</keyword>
<dbReference type="GO" id="GO:0005886">
    <property type="term" value="C:plasma membrane"/>
    <property type="evidence" value="ECO:0007669"/>
    <property type="project" value="UniProtKB-SubCell"/>
</dbReference>
<dbReference type="OrthoDB" id="5584577at2"/>
<feature type="transmembrane region" description="Helical" evidence="6">
    <location>
        <begin position="235"/>
        <end position="254"/>
    </location>
</feature>
<dbReference type="STRING" id="207949.RED65_15608"/>
<evidence type="ECO:0000256" key="3">
    <source>
        <dbReference type="ARBA" id="ARBA00022692"/>
    </source>
</evidence>
<accession>Q1N285</accession>
<sequence length="292" mass="31979">MLIFAMAVWGSTFVAMKLVVTGMPAMVAVFIRMCLAVAAFAVLIKYVRKGVVYRKGDWRYLVLMALFEPCLYFLFESQALQYTSAGQAGMITSLFPILIAVSAFFAFGERLYRRQWLGLFIAVVGVIWMTLAGEESDQAPNPLLGNLLELAAMGAAVGYTLLVKHLTSRYPALFLTAMQACVGVVFFLPFALDSQWPDSIGVDMWLLLIYLGVGATLGAYGLFNYALTHVDATVAAGYVNLIPAFAVLFSVVFLGDEINLWQWLAIALVFVGVYLSRDSKVDAQAKDNIPAA</sequence>
<dbReference type="InterPro" id="IPR000620">
    <property type="entry name" value="EamA_dom"/>
</dbReference>
<dbReference type="Proteomes" id="UP000004263">
    <property type="component" value="Unassembled WGS sequence"/>
</dbReference>
<evidence type="ECO:0000256" key="4">
    <source>
        <dbReference type="ARBA" id="ARBA00022989"/>
    </source>
</evidence>
<keyword evidence="2" id="KW-1003">Cell membrane</keyword>
<evidence type="ECO:0000256" key="2">
    <source>
        <dbReference type="ARBA" id="ARBA00022475"/>
    </source>
</evidence>
<feature type="transmembrane region" description="Helical" evidence="6">
    <location>
        <begin position="58"/>
        <end position="75"/>
    </location>
</feature>
<evidence type="ECO:0000313" key="8">
    <source>
        <dbReference type="EMBL" id="EAT12279.1"/>
    </source>
</evidence>
<evidence type="ECO:0000259" key="7">
    <source>
        <dbReference type="Pfam" id="PF00892"/>
    </source>
</evidence>
<dbReference type="EMBL" id="AAQH01000008">
    <property type="protein sequence ID" value="EAT12279.1"/>
    <property type="molecule type" value="Genomic_DNA"/>
</dbReference>